<dbReference type="EMBL" id="FOVL01000016">
    <property type="protein sequence ID" value="SFN77688.1"/>
    <property type="molecule type" value="Genomic_DNA"/>
</dbReference>
<reference evidence="1 2" key="1">
    <citation type="submission" date="2016-10" db="EMBL/GenBank/DDBJ databases">
        <authorList>
            <person name="de Groot N.N."/>
        </authorList>
    </citation>
    <scope>NUCLEOTIDE SEQUENCE [LARGE SCALE GENOMIC DNA]</scope>
    <source>
        <strain evidence="1 2">DSM 17794</strain>
    </source>
</reference>
<dbReference type="Proteomes" id="UP000199153">
    <property type="component" value="Unassembled WGS sequence"/>
</dbReference>
<evidence type="ECO:0000313" key="2">
    <source>
        <dbReference type="Proteomes" id="UP000199153"/>
    </source>
</evidence>
<accession>A0A1I5BSR6</accession>
<protein>
    <submittedName>
        <fullName evidence="1">Uncharacterized protein</fullName>
    </submittedName>
</protein>
<name>A0A1I5BSR6_9FLAO</name>
<gene>
    <name evidence="1" type="ORF">SAMN05660413_02538</name>
</gene>
<dbReference type="AlphaFoldDB" id="A0A1I5BSR6"/>
<organism evidence="1 2">
    <name type="scientific">Salegentibacter flavus</name>
    <dbReference type="NCBI Taxonomy" id="287099"/>
    <lineage>
        <taxon>Bacteria</taxon>
        <taxon>Pseudomonadati</taxon>
        <taxon>Bacteroidota</taxon>
        <taxon>Flavobacteriia</taxon>
        <taxon>Flavobacteriales</taxon>
        <taxon>Flavobacteriaceae</taxon>
        <taxon>Salegentibacter</taxon>
    </lineage>
</organism>
<dbReference type="STRING" id="287099.SAMN05660413_02538"/>
<keyword evidence="2" id="KW-1185">Reference proteome</keyword>
<evidence type="ECO:0000313" key="1">
    <source>
        <dbReference type="EMBL" id="SFN77688.1"/>
    </source>
</evidence>
<proteinExistence type="predicted"/>
<sequence length="48" mass="5905">MSKCFLSIKYVLLSHLKFNMLTYEKKYNKIYFDGFQFFSTDFVCKRQC</sequence>